<accession>A0A4C1TZ97</accession>
<evidence type="ECO:0000313" key="3">
    <source>
        <dbReference type="Proteomes" id="UP000299102"/>
    </source>
</evidence>
<dbReference type="AlphaFoldDB" id="A0A4C1TZ97"/>
<sequence>MDYLRAKKFIVKWQESFTVHSETRINWQSVDAVCHGGIGRPLFITSFYRSVKHQLKALLSTADEIQAKSREKTARIEQQKRRNTWLHRSLHLLLPPLAQTEASRPSEVVYPRTGFYPRGPSPLTRHHRKRLA</sequence>
<organism evidence="2 3">
    <name type="scientific">Eumeta variegata</name>
    <name type="common">Bagworm moth</name>
    <name type="synonym">Eumeta japonica</name>
    <dbReference type="NCBI Taxonomy" id="151549"/>
    <lineage>
        <taxon>Eukaryota</taxon>
        <taxon>Metazoa</taxon>
        <taxon>Ecdysozoa</taxon>
        <taxon>Arthropoda</taxon>
        <taxon>Hexapoda</taxon>
        <taxon>Insecta</taxon>
        <taxon>Pterygota</taxon>
        <taxon>Neoptera</taxon>
        <taxon>Endopterygota</taxon>
        <taxon>Lepidoptera</taxon>
        <taxon>Glossata</taxon>
        <taxon>Ditrysia</taxon>
        <taxon>Tineoidea</taxon>
        <taxon>Psychidae</taxon>
        <taxon>Oiketicinae</taxon>
        <taxon>Eumeta</taxon>
    </lineage>
</organism>
<name>A0A4C1TZ97_EUMVA</name>
<dbReference type="Proteomes" id="UP000299102">
    <property type="component" value="Unassembled WGS sequence"/>
</dbReference>
<evidence type="ECO:0000256" key="1">
    <source>
        <dbReference type="SAM" id="MobiDB-lite"/>
    </source>
</evidence>
<keyword evidence="3" id="KW-1185">Reference proteome</keyword>
<reference evidence="2 3" key="1">
    <citation type="journal article" date="2019" name="Commun. Biol.">
        <title>The bagworm genome reveals a unique fibroin gene that provides high tensile strength.</title>
        <authorList>
            <person name="Kono N."/>
            <person name="Nakamura H."/>
            <person name="Ohtoshi R."/>
            <person name="Tomita M."/>
            <person name="Numata K."/>
            <person name="Arakawa K."/>
        </authorList>
    </citation>
    <scope>NUCLEOTIDE SEQUENCE [LARGE SCALE GENOMIC DNA]</scope>
</reference>
<gene>
    <name evidence="2" type="ORF">EVAR_79929_1</name>
</gene>
<dbReference type="EMBL" id="BGZK01000106">
    <property type="protein sequence ID" value="GBP19327.1"/>
    <property type="molecule type" value="Genomic_DNA"/>
</dbReference>
<proteinExistence type="predicted"/>
<feature type="region of interest" description="Disordered" evidence="1">
    <location>
        <begin position="113"/>
        <end position="132"/>
    </location>
</feature>
<protein>
    <submittedName>
        <fullName evidence="2">Uncharacterized protein</fullName>
    </submittedName>
</protein>
<evidence type="ECO:0000313" key="2">
    <source>
        <dbReference type="EMBL" id="GBP19327.1"/>
    </source>
</evidence>
<comment type="caution">
    <text evidence="2">The sequence shown here is derived from an EMBL/GenBank/DDBJ whole genome shotgun (WGS) entry which is preliminary data.</text>
</comment>